<dbReference type="Pfam" id="PF22569">
    <property type="entry name" value="DCD_C"/>
    <property type="match status" value="1"/>
</dbReference>
<dbReference type="Pfam" id="PF06559">
    <property type="entry name" value="DCD_N"/>
    <property type="match status" value="1"/>
</dbReference>
<dbReference type="EMBL" id="LPXN01000124">
    <property type="protein sequence ID" value="KZD06298.1"/>
    <property type="molecule type" value="Genomic_DNA"/>
</dbReference>
<protein>
    <submittedName>
        <fullName evidence="3">2-deoxycytidine 5-triphosphate deaminase</fullName>
    </submittedName>
</protein>
<dbReference type="GO" id="GO:0008829">
    <property type="term" value="F:dCTP deaminase activity"/>
    <property type="evidence" value="ECO:0007669"/>
    <property type="project" value="InterPro"/>
</dbReference>
<evidence type="ECO:0000259" key="2">
    <source>
        <dbReference type="Pfam" id="PF22569"/>
    </source>
</evidence>
<reference evidence="3 4" key="1">
    <citation type="submission" date="2015-12" db="EMBL/GenBank/DDBJ databases">
        <title>Genome sequence of Oceanibaculum pacificum MCCC 1A02656.</title>
        <authorList>
            <person name="Lu L."/>
            <person name="Lai Q."/>
            <person name="Shao Z."/>
            <person name="Qian P."/>
        </authorList>
    </citation>
    <scope>NUCLEOTIDE SEQUENCE [LARGE SCALE GENOMIC DNA]</scope>
    <source>
        <strain evidence="3 4">MCCC 1A02656</strain>
    </source>
</reference>
<evidence type="ECO:0000313" key="3">
    <source>
        <dbReference type="EMBL" id="KZD06298.1"/>
    </source>
</evidence>
<dbReference type="OrthoDB" id="9807211at2"/>
<accession>A0A154VYH9</accession>
<dbReference type="InterPro" id="IPR036157">
    <property type="entry name" value="dUTPase-like_sf"/>
</dbReference>
<comment type="caution">
    <text evidence="3">The sequence shown here is derived from an EMBL/GenBank/DDBJ whole genome shotgun (WGS) entry which is preliminary data.</text>
</comment>
<feature type="domain" description="2'-deoxycytidine 5'-triphosphate deaminase N-terminal" evidence="1">
    <location>
        <begin position="18"/>
        <end position="180"/>
    </location>
</feature>
<dbReference type="PANTHER" id="PTHR42680">
    <property type="entry name" value="DCTP DEAMINASE"/>
    <property type="match status" value="1"/>
</dbReference>
<proteinExistence type="predicted"/>
<dbReference type="InterPro" id="IPR010550">
    <property type="entry name" value="DCD_N"/>
</dbReference>
<dbReference type="Proteomes" id="UP000076400">
    <property type="component" value="Unassembled WGS sequence"/>
</dbReference>
<name>A0A154VYH9_9PROT</name>
<feature type="domain" description="2'-deoxycytidine 5'-triphosphate deaminase C-terminal" evidence="2">
    <location>
        <begin position="185"/>
        <end position="389"/>
    </location>
</feature>
<dbReference type="AlphaFoldDB" id="A0A154VYH9"/>
<dbReference type="InterPro" id="IPR053811">
    <property type="entry name" value="DCD_C"/>
</dbReference>
<organism evidence="3 4">
    <name type="scientific">Oceanibaculum pacificum</name>
    <dbReference type="NCBI Taxonomy" id="580166"/>
    <lineage>
        <taxon>Bacteria</taxon>
        <taxon>Pseudomonadati</taxon>
        <taxon>Pseudomonadota</taxon>
        <taxon>Alphaproteobacteria</taxon>
        <taxon>Rhodospirillales</taxon>
        <taxon>Oceanibaculaceae</taxon>
        <taxon>Oceanibaculum</taxon>
    </lineage>
</organism>
<sequence>MPAAPQSPSQSRQPIKGTGILPAPMLRYLIEAGEIVADTPIPEGQVQPASLDLRLGAVAYRVRASFLPGRHATVQQKIDQFGMHAIPLEAGAVLERGCVYIVPLMERLKLRPGLSGMANPKSSTGRLDIFTRVITDHGEAFEAIPAGYEGPLYAEIAPRTFSVLVRQGTRLNQLRLRKGQPNLSATELHTLHLAQQLTDRPLDREELLRGVPFSVDLVGDAAAPGFDGGVIGYRARRNAGLIDIDNIAGYAVEDFWEPLRAAPRDSSGGLVLNPDDFYILASKESVSVPPDYAAEMVAYDTSVGEFRVHYAGFFDPGFGHGLAGGREGGGIGSRAVLEVRSHDVPFLIEDGQLVGRLVYEKLAGEPDKLYGQGIGSSYQRQGLTLGKQFKR</sequence>
<evidence type="ECO:0000259" key="1">
    <source>
        <dbReference type="Pfam" id="PF06559"/>
    </source>
</evidence>
<dbReference type="SUPFAM" id="SSF51283">
    <property type="entry name" value="dUTPase-like"/>
    <property type="match status" value="2"/>
</dbReference>
<keyword evidence="4" id="KW-1185">Reference proteome</keyword>
<dbReference type="Gene3D" id="2.70.40.10">
    <property type="match status" value="2"/>
</dbReference>
<dbReference type="STRING" id="580166.AUP43_11070"/>
<evidence type="ECO:0000313" key="4">
    <source>
        <dbReference type="Proteomes" id="UP000076400"/>
    </source>
</evidence>
<dbReference type="NCBIfam" id="NF005734">
    <property type="entry name" value="PRK07559.1"/>
    <property type="match status" value="1"/>
</dbReference>
<dbReference type="PANTHER" id="PTHR42680:SF3">
    <property type="entry name" value="DCTP DEAMINASE"/>
    <property type="match status" value="1"/>
</dbReference>
<dbReference type="GO" id="GO:0009394">
    <property type="term" value="P:2'-deoxyribonucleotide metabolic process"/>
    <property type="evidence" value="ECO:0007669"/>
    <property type="project" value="InterPro"/>
</dbReference>
<gene>
    <name evidence="3" type="ORF">AUP43_11070</name>
</gene>